<dbReference type="Pfam" id="PF25025">
    <property type="entry name" value="EF-Ts_N"/>
    <property type="match status" value="1"/>
</dbReference>
<evidence type="ECO:0000313" key="6">
    <source>
        <dbReference type="EMBL" id="ESP03196.1"/>
    </source>
</evidence>
<keyword evidence="3 4" id="KW-0648">Protein biosynthesis</keyword>
<dbReference type="RefSeq" id="XP_009046119.1">
    <property type="nucleotide sequence ID" value="XM_009047871.1"/>
</dbReference>
<dbReference type="InterPro" id="IPR001816">
    <property type="entry name" value="Transl_elong_EFTs/EF1B"/>
</dbReference>
<dbReference type="PANTHER" id="PTHR11741:SF0">
    <property type="entry name" value="ELONGATION FACTOR TS, MITOCHONDRIAL"/>
    <property type="match status" value="1"/>
</dbReference>
<dbReference type="Gene3D" id="1.10.8.10">
    <property type="entry name" value="DNA helicase RuvA subunit, C-terminal domain"/>
    <property type="match status" value="1"/>
</dbReference>
<organism evidence="6 7">
    <name type="scientific">Lottia gigantea</name>
    <name type="common">Giant owl limpet</name>
    <dbReference type="NCBI Taxonomy" id="225164"/>
    <lineage>
        <taxon>Eukaryota</taxon>
        <taxon>Metazoa</taxon>
        <taxon>Spiralia</taxon>
        <taxon>Lophotrochozoa</taxon>
        <taxon>Mollusca</taxon>
        <taxon>Gastropoda</taxon>
        <taxon>Patellogastropoda</taxon>
        <taxon>Lottioidea</taxon>
        <taxon>Lottiidae</taxon>
        <taxon>Lottia</taxon>
    </lineage>
</organism>
<dbReference type="GeneID" id="20233954"/>
<dbReference type="HOGENOM" id="CLU_047155_4_0_1"/>
<keyword evidence="7" id="KW-1185">Reference proteome</keyword>
<dbReference type="PANTHER" id="PTHR11741">
    <property type="entry name" value="ELONGATION FACTOR TS"/>
    <property type="match status" value="1"/>
</dbReference>
<dbReference type="SUPFAM" id="SSF46934">
    <property type="entry name" value="UBA-like"/>
    <property type="match status" value="1"/>
</dbReference>
<gene>
    <name evidence="6" type="ORF">LOTGIDRAFT_137823</name>
</gene>
<proteinExistence type="inferred from homology"/>
<dbReference type="GO" id="GO:0070125">
    <property type="term" value="P:mitochondrial translational elongation"/>
    <property type="evidence" value="ECO:0007669"/>
    <property type="project" value="TreeGrafter"/>
</dbReference>
<dbReference type="InterPro" id="IPR009060">
    <property type="entry name" value="UBA-like_sf"/>
</dbReference>
<comment type="function">
    <text evidence="4">Associates with the EF-Tu.GDP complex and induces the exchange of GDP to GTP. It remains bound to the aminoacyl-tRNA.EF-Tu.GTP complex up to the GTP hydrolysis stage on the ribosome.</text>
</comment>
<accession>V4B6P7</accession>
<evidence type="ECO:0000313" key="7">
    <source>
        <dbReference type="Proteomes" id="UP000030746"/>
    </source>
</evidence>
<comment type="subcellular location">
    <subcellularLocation>
        <location evidence="4">Mitochondrion</location>
    </subcellularLocation>
</comment>
<evidence type="ECO:0000256" key="4">
    <source>
        <dbReference type="HAMAP-Rule" id="MF_03135"/>
    </source>
</evidence>
<dbReference type="STRING" id="225164.V4B6P7"/>
<dbReference type="GO" id="GO:0003746">
    <property type="term" value="F:translation elongation factor activity"/>
    <property type="evidence" value="ECO:0007669"/>
    <property type="project" value="UniProtKB-UniRule"/>
</dbReference>
<dbReference type="GO" id="GO:0005739">
    <property type="term" value="C:mitochondrion"/>
    <property type="evidence" value="ECO:0007669"/>
    <property type="project" value="UniProtKB-SubCell"/>
</dbReference>
<keyword evidence="2 4" id="KW-0251">Elongation factor</keyword>
<dbReference type="AlphaFoldDB" id="V4B6P7"/>
<dbReference type="InterPro" id="IPR036402">
    <property type="entry name" value="EF-Ts_dimer_sf"/>
</dbReference>
<evidence type="ECO:0000256" key="1">
    <source>
        <dbReference type="ARBA" id="ARBA00005532"/>
    </source>
</evidence>
<evidence type="ECO:0000256" key="3">
    <source>
        <dbReference type="ARBA" id="ARBA00022917"/>
    </source>
</evidence>
<dbReference type="InterPro" id="IPR014039">
    <property type="entry name" value="Transl_elong_EFTs/EF1B_dimer"/>
</dbReference>
<dbReference type="OrthoDB" id="277235at2759"/>
<keyword evidence="4" id="KW-0496">Mitochondrion</keyword>
<dbReference type="EMBL" id="KB200084">
    <property type="protein sequence ID" value="ESP03196.1"/>
    <property type="molecule type" value="Genomic_DNA"/>
</dbReference>
<evidence type="ECO:0000259" key="5">
    <source>
        <dbReference type="Pfam" id="PF00889"/>
    </source>
</evidence>
<dbReference type="CDD" id="cd14275">
    <property type="entry name" value="UBA_EF-Ts"/>
    <property type="match status" value="1"/>
</dbReference>
<dbReference type="OMA" id="QEYMLDD"/>
<feature type="domain" description="Translation elongation factor EFTs/EF1B dimerisation" evidence="5">
    <location>
        <begin position="90"/>
        <end position="243"/>
    </location>
</feature>
<sequence>MLLFKSCLTGTIRGFCTKVDKPILSKLRKKTGFPIINCKNALIKFDNDFEKAEQWLQEQAQKEGWDKATKLQSRPMSQGLIGLVGDQKSATMIEVNCETDFVGKNMKFVELVTNLLKNCSNHCNNITANTVSYTRFGKLDKEEVNLIVTPEGKTVQDMVAYNVGNIGENMAIRRAVHVVASPQSQLYTYVHVSEGFENYQIGKYGTIVEIQQSADGNNNFVEDSEIKNGICQHIVGMNPKIIGELDDETPPQGDNEDRLLFQEYLLDSSVLVKDVVKDNDLELVDFVRFECGEVLPGDEE</sequence>
<dbReference type="CTD" id="20233954"/>
<dbReference type="SUPFAM" id="SSF54713">
    <property type="entry name" value="Elongation factor Ts (EF-Ts), dimerisation domain"/>
    <property type="match status" value="2"/>
</dbReference>
<evidence type="ECO:0000256" key="2">
    <source>
        <dbReference type="ARBA" id="ARBA00022768"/>
    </source>
</evidence>
<dbReference type="Pfam" id="PF00889">
    <property type="entry name" value="EF_TS"/>
    <property type="match status" value="1"/>
</dbReference>
<dbReference type="KEGG" id="lgi:LOTGIDRAFT_137823"/>
<protein>
    <recommendedName>
        <fullName evidence="4">Elongation factor Ts, mitochondrial</fullName>
        <shortName evidence="4">EF-Ts</shortName>
        <shortName evidence="4">EF-TsMt</shortName>
    </recommendedName>
</protein>
<dbReference type="HAMAP" id="MF_00050">
    <property type="entry name" value="EF_Ts"/>
    <property type="match status" value="1"/>
</dbReference>
<dbReference type="Proteomes" id="UP000030746">
    <property type="component" value="Unassembled WGS sequence"/>
</dbReference>
<comment type="similarity">
    <text evidence="1 4">Belongs to the EF-Ts family.</text>
</comment>
<dbReference type="Gene3D" id="3.30.479.20">
    <property type="entry name" value="Elongation factor Ts, dimerisation domain"/>
    <property type="match status" value="2"/>
</dbReference>
<name>V4B6P7_LOTGI</name>
<reference evidence="6 7" key="1">
    <citation type="journal article" date="2013" name="Nature">
        <title>Insights into bilaterian evolution from three spiralian genomes.</title>
        <authorList>
            <person name="Simakov O."/>
            <person name="Marletaz F."/>
            <person name="Cho S.J."/>
            <person name="Edsinger-Gonzales E."/>
            <person name="Havlak P."/>
            <person name="Hellsten U."/>
            <person name="Kuo D.H."/>
            <person name="Larsson T."/>
            <person name="Lv J."/>
            <person name="Arendt D."/>
            <person name="Savage R."/>
            <person name="Osoegawa K."/>
            <person name="de Jong P."/>
            <person name="Grimwood J."/>
            <person name="Chapman J.A."/>
            <person name="Shapiro H."/>
            <person name="Aerts A."/>
            <person name="Otillar R.P."/>
            <person name="Terry A.Y."/>
            <person name="Boore J.L."/>
            <person name="Grigoriev I.V."/>
            <person name="Lindberg D.R."/>
            <person name="Seaver E.C."/>
            <person name="Weisblat D.A."/>
            <person name="Putnam N.H."/>
            <person name="Rokhsar D.S."/>
        </authorList>
    </citation>
    <scope>NUCLEOTIDE SEQUENCE [LARGE SCALE GENOMIC DNA]</scope>
</reference>